<keyword evidence="3 6" id="KW-0812">Transmembrane</keyword>
<evidence type="ECO:0000313" key="7">
    <source>
        <dbReference type="EMBL" id="CAB4834160.1"/>
    </source>
</evidence>
<evidence type="ECO:0000256" key="5">
    <source>
        <dbReference type="ARBA" id="ARBA00023136"/>
    </source>
</evidence>
<accession>A0A6J7CNA2</accession>
<proteinExistence type="predicted"/>
<dbReference type="PANTHER" id="PTHR39087:SF2">
    <property type="entry name" value="UPF0104 MEMBRANE PROTEIN MJ1595"/>
    <property type="match status" value="1"/>
</dbReference>
<gene>
    <name evidence="7" type="ORF">UFOPK3164_01594</name>
    <name evidence="8" type="ORF">UFOPK3427_00027</name>
    <name evidence="9" type="ORF">UFOPK4112_01108</name>
</gene>
<keyword evidence="4 6" id="KW-1133">Transmembrane helix</keyword>
<feature type="transmembrane region" description="Helical" evidence="6">
    <location>
        <begin position="315"/>
        <end position="333"/>
    </location>
</feature>
<evidence type="ECO:0000256" key="4">
    <source>
        <dbReference type="ARBA" id="ARBA00022989"/>
    </source>
</evidence>
<dbReference type="AlphaFoldDB" id="A0A6J7CNA2"/>
<dbReference type="Pfam" id="PF03706">
    <property type="entry name" value="LPG_synthase_TM"/>
    <property type="match status" value="1"/>
</dbReference>
<dbReference type="PANTHER" id="PTHR39087">
    <property type="entry name" value="UPF0104 MEMBRANE PROTEIN MJ1595"/>
    <property type="match status" value="1"/>
</dbReference>
<feature type="transmembrane region" description="Helical" evidence="6">
    <location>
        <begin position="185"/>
        <end position="207"/>
    </location>
</feature>
<feature type="transmembrane region" description="Helical" evidence="6">
    <location>
        <begin position="70"/>
        <end position="94"/>
    </location>
</feature>
<evidence type="ECO:0000256" key="2">
    <source>
        <dbReference type="ARBA" id="ARBA00022475"/>
    </source>
</evidence>
<keyword evidence="2" id="KW-1003">Cell membrane</keyword>
<name>A0A6J7CNA2_9ZZZZ</name>
<feature type="transmembrane region" description="Helical" evidence="6">
    <location>
        <begin position="152"/>
        <end position="179"/>
    </location>
</feature>
<evidence type="ECO:0000313" key="8">
    <source>
        <dbReference type="EMBL" id="CAB4858338.1"/>
    </source>
</evidence>
<organism evidence="8">
    <name type="scientific">freshwater metagenome</name>
    <dbReference type="NCBI Taxonomy" id="449393"/>
    <lineage>
        <taxon>unclassified sequences</taxon>
        <taxon>metagenomes</taxon>
        <taxon>ecological metagenomes</taxon>
    </lineage>
</organism>
<feature type="transmembrane region" description="Helical" evidence="6">
    <location>
        <begin position="257"/>
        <end position="283"/>
    </location>
</feature>
<protein>
    <submittedName>
        <fullName evidence="8">Unannotated protein</fullName>
    </submittedName>
</protein>
<reference evidence="8" key="1">
    <citation type="submission" date="2020-05" db="EMBL/GenBank/DDBJ databases">
        <authorList>
            <person name="Chiriac C."/>
            <person name="Salcher M."/>
            <person name="Ghai R."/>
            <person name="Kavagutti S V."/>
        </authorList>
    </citation>
    <scope>NUCLEOTIDE SEQUENCE</scope>
</reference>
<sequence>MAKIPGMAWKHGVMTESAGEESPDTPEALDQKKRWLRPEVRYTLSAVIFLFVFEYLLLPELASARRNVHILATVNVPLLVLAIALEIAALLAYAELSRTVFAPDPPNHWTMLRINMSSLAVSHVVPGGTAAGGALGYRLLTDVNVSGSTAAFGLATQGVGSAVVLNIIFWLSLIISIPLNGAKPVYGYVAILGVLLLAAFAGTVILLTRGQRHADDWLRKIAERLPFLTPDRVSDLLQKLADRLVVLFSNRKLLGKALLWAAANWLFDAGCLWVILIAFGQVVSPVDLLVAYGLANILAAIPITPGGLGVVELTLSTALAGFGVPFAIAYFAVISWRLVNFWLPIPLGGLSYISLRIDSRRRALLPGAEAT</sequence>
<evidence type="ECO:0000256" key="3">
    <source>
        <dbReference type="ARBA" id="ARBA00022692"/>
    </source>
</evidence>
<dbReference type="EMBL" id="CAFBLT010000001">
    <property type="protein sequence ID" value="CAB4858338.1"/>
    <property type="molecule type" value="Genomic_DNA"/>
</dbReference>
<dbReference type="EMBL" id="CAFBPM010000010">
    <property type="protein sequence ID" value="CAB5024306.1"/>
    <property type="molecule type" value="Genomic_DNA"/>
</dbReference>
<dbReference type="GO" id="GO:0005886">
    <property type="term" value="C:plasma membrane"/>
    <property type="evidence" value="ECO:0007669"/>
    <property type="project" value="UniProtKB-SubCell"/>
</dbReference>
<feature type="transmembrane region" description="Helical" evidence="6">
    <location>
        <begin position="114"/>
        <end position="140"/>
    </location>
</feature>
<comment type="subcellular location">
    <subcellularLocation>
        <location evidence="1">Cell membrane</location>
        <topology evidence="1">Multi-pass membrane protein</topology>
    </subcellularLocation>
</comment>
<evidence type="ECO:0000256" key="1">
    <source>
        <dbReference type="ARBA" id="ARBA00004651"/>
    </source>
</evidence>
<dbReference type="InterPro" id="IPR022791">
    <property type="entry name" value="L-PG_synthase/AglD"/>
</dbReference>
<dbReference type="EMBL" id="CAFABE010000111">
    <property type="protein sequence ID" value="CAB4834160.1"/>
    <property type="molecule type" value="Genomic_DNA"/>
</dbReference>
<feature type="transmembrane region" description="Helical" evidence="6">
    <location>
        <begin position="40"/>
        <end position="58"/>
    </location>
</feature>
<evidence type="ECO:0000256" key="6">
    <source>
        <dbReference type="SAM" id="Phobius"/>
    </source>
</evidence>
<evidence type="ECO:0000313" key="9">
    <source>
        <dbReference type="EMBL" id="CAB5024306.1"/>
    </source>
</evidence>
<keyword evidence="5 6" id="KW-0472">Membrane</keyword>
<feature type="transmembrane region" description="Helical" evidence="6">
    <location>
        <begin position="289"/>
        <end position="308"/>
    </location>
</feature>
<dbReference type="NCBIfam" id="TIGR00374">
    <property type="entry name" value="flippase-like domain"/>
    <property type="match status" value="1"/>
</dbReference>